<keyword evidence="3" id="KW-1185">Reference proteome</keyword>
<keyword evidence="1" id="KW-0812">Transmembrane</keyword>
<reference evidence="2 3" key="1">
    <citation type="submission" date="2019-03" db="EMBL/GenBank/DDBJ databases">
        <title>Genomic Encyclopedia of Archaeal and Bacterial Type Strains, Phase II (KMG-II): from individual species to whole genera.</title>
        <authorList>
            <person name="Goeker M."/>
        </authorList>
    </citation>
    <scope>NUCLEOTIDE SEQUENCE [LARGE SCALE GENOMIC DNA]</scope>
    <source>
        <strain evidence="2 3">DSM 28353</strain>
    </source>
</reference>
<dbReference type="Proteomes" id="UP000295292">
    <property type="component" value="Unassembled WGS sequence"/>
</dbReference>
<dbReference type="EMBL" id="SNYV01000011">
    <property type="protein sequence ID" value="TDQ80155.1"/>
    <property type="molecule type" value="Genomic_DNA"/>
</dbReference>
<keyword evidence="1" id="KW-1133">Transmembrane helix</keyword>
<name>A0A4R6WP25_9SPHI</name>
<dbReference type="OrthoDB" id="6402335at2"/>
<evidence type="ECO:0000256" key="1">
    <source>
        <dbReference type="SAM" id="Phobius"/>
    </source>
</evidence>
<dbReference type="RefSeq" id="WP_133583898.1">
    <property type="nucleotide sequence ID" value="NZ_SNYV01000011.1"/>
</dbReference>
<feature type="transmembrane region" description="Helical" evidence="1">
    <location>
        <begin position="7"/>
        <end position="25"/>
    </location>
</feature>
<protein>
    <submittedName>
        <fullName evidence="2">Uncharacterized protein</fullName>
    </submittedName>
</protein>
<comment type="caution">
    <text evidence="2">The sequence shown here is derived from an EMBL/GenBank/DDBJ whole genome shotgun (WGS) entry which is preliminary data.</text>
</comment>
<proteinExistence type="predicted"/>
<sequence length="367" mass="41782">MNRSTQFLNYITITVNTLFILLLVTSSNTMAQTIHTKDVVNFWNAYDQIHQTNSHEKQLDIINTIYLNPGSDGLKKLCQTMNYSDSTFVRSIVTYPKFWNSLRVKTESLQQENLNIQKHVKTLKSLYPDLQPSNLYMCIGLGSAGGRPIGKDLVIGLELALGDSSINTTELRSQDKRDFYKSAQSNGLEFIAVHEYIHTQQKKSSSNYVLKQAIREGSCDFMAELVIGRPLTINYIKYGYANYQKSFDLLRKDLVNPNLNNWFYNYDVSTIKDLGYFMGYVISKKYYENSLDPSQAIKEIIELDYADDEAVFSFLNKSGVFDESLDYAGELIKFKSDCPTIESITPIGEDKVIASTTKKIGIAFLSR</sequence>
<accession>A0A4R6WP25</accession>
<evidence type="ECO:0000313" key="2">
    <source>
        <dbReference type="EMBL" id="TDQ80155.1"/>
    </source>
</evidence>
<evidence type="ECO:0000313" key="3">
    <source>
        <dbReference type="Proteomes" id="UP000295292"/>
    </source>
</evidence>
<dbReference type="AlphaFoldDB" id="A0A4R6WP25"/>
<gene>
    <name evidence="2" type="ORF">CLV99_1610</name>
</gene>
<keyword evidence="1" id="KW-0472">Membrane</keyword>
<organism evidence="2 3">
    <name type="scientific">Sphingobacterium yanglingense</name>
    <dbReference type="NCBI Taxonomy" id="1437280"/>
    <lineage>
        <taxon>Bacteria</taxon>
        <taxon>Pseudomonadati</taxon>
        <taxon>Bacteroidota</taxon>
        <taxon>Sphingobacteriia</taxon>
        <taxon>Sphingobacteriales</taxon>
        <taxon>Sphingobacteriaceae</taxon>
        <taxon>Sphingobacterium</taxon>
    </lineage>
</organism>